<proteinExistence type="predicted"/>
<sequence length="150" mass="16524">MNLSLTQLSTLALLLLSAASPSEAKVHTAKLQKHPMSDTYKDVTFAQYVDSLRNKYIDTFNKHDELVSGNGDANGKQHAFIPFVEPSSTDTDILGHDAPLTNYLNAQYFTEITLDVLQLLVSYTKSTTMISLPPTKLTAQSFLSSMVQVP</sequence>
<name>A0ACB5TAE6_AMBMO</name>
<evidence type="ECO:0000313" key="1">
    <source>
        <dbReference type="EMBL" id="GME84591.1"/>
    </source>
</evidence>
<reference evidence="1" key="1">
    <citation type="submission" date="2023-04" db="EMBL/GenBank/DDBJ databases">
        <title>Ambrosiozyma monospora NBRC 10751.</title>
        <authorList>
            <person name="Ichikawa N."/>
            <person name="Sato H."/>
            <person name="Tonouchi N."/>
        </authorList>
    </citation>
    <scope>NUCLEOTIDE SEQUENCE</scope>
    <source>
        <strain evidence="1">NBRC 10751</strain>
    </source>
</reference>
<protein>
    <submittedName>
        <fullName evidence="1">Unnamed protein product</fullName>
    </submittedName>
</protein>
<dbReference type="EMBL" id="BSXS01005603">
    <property type="protein sequence ID" value="GME84591.1"/>
    <property type="molecule type" value="Genomic_DNA"/>
</dbReference>
<gene>
    <name evidence="1" type="ORF">Amon02_000695000</name>
</gene>
<comment type="caution">
    <text evidence="1">The sequence shown here is derived from an EMBL/GenBank/DDBJ whole genome shotgun (WGS) entry which is preliminary data.</text>
</comment>
<evidence type="ECO:0000313" key="2">
    <source>
        <dbReference type="Proteomes" id="UP001165064"/>
    </source>
</evidence>
<dbReference type="Proteomes" id="UP001165064">
    <property type="component" value="Unassembled WGS sequence"/>
</dbReference>
<organism evidence="1 2">
    <name type="scientific">Ambrosiozyma monospora</name>
    <name type="common">Yeast</name>
    <name type="synonym">Endomycopsis monosporus</name>
    <dbReference type="NCBI Taxonomy" id="43982"/>
    <lineage>
        <taxon>Eukaryota</taxon>
        <taxon>Fungi</taxon>
        <taxon>Dikarya</taxon>
        <taxon>Ascomycota</taxon>
        <taxon>Saccharomycotina</taxon>
        <taxon>Pichiomycetes</taxon>
        <taxon>Pichiales</taxon>
        <taxon>Pichiaceae</taxon>
        <taxon>Ambrosiozyma</taxon>
    </lineage>
</organism>
<accession>A0ACB5TAE6</accession>
<keyword evidence="2" id="KW-1185">Reference proteome</keyword>